<proteinExistence type="predicted"/>
<keyword evidence="3" id="KW-1185">Reference proteome</keyword>
<dbReference type="Proteomes" id="UP000317685">
    <property type="component" value="Unassembled WGS sequence"/>
</dbReference>
<gene>
    <name evidence="2" type="ORF">FHU34_11776</name>
</gene>
<organism evidence="2 3">
    <name type="scientific">Micromonospora taraxaci</name>
    <dbReference type="NCBI Taxonomy" id="1316803"/>
    <lineage>
        <taxon>Bacteria</taxon>
        <taxon>Bacillati</taxon>
        <taxon>Actinomycetota</taxon>
        <taxon>Actinomycetes</taxon>
        <taxon>Micromonosporales</taxon>
        <taxon>Micromonosporaceae</taxon>
        <taxon>Micromonospora</taxon>
    </lineage>
</organism>
<comment type="caution">
    <text evidence="2">The sequence shown here is derived from an EMBL/GenBank/DDBJ whole genome shotgun (WGS) entry which is preliminary data.</text>
</comment>
<feature type="region of interest" description="Disordered" evidence="1">
    <location>
        <begin position="63"/>
        <end position="85"/>
    </location>
</feature>
<evidence type="ECO:0000313" key="2">
    <source>
        <dbReference type="EMBL" id="TWG15458.1"/>
    </source>
</evidence>
<dbReference type="EMBL" id="VIWZ01000001">
    <property type="protein sequence ID" value="TWG15458.1"/>
    <property type="molecule type" value="Genomic_DNA"/>
</dbReference>
<sequence>MRHYLEVDIEVGASDGGASGDEVPLVVCVSADAAVVERVLRRLDGTGQVVSCPDLAELRAMLFPSSGGPTSTLRPGTPPEPPQPT</sequence>
<reference evidence="2 3" key="1">
    <citation type="submission" date="2019-06" db="EMBL/GenBank/DDBJ databases">
        <title>Sequencing the genomes of 1000 actinobacteria strains.</title>
        <authorList>
            <person name="Klenk H.-P."/>
        </authorList>
    </citation>
    <scope>NUCLEOTIDE SEQUENCE [LARGE SCALE GENOMIC DNA]</scope>
    <source>
        <strain evidence="2 3">DSM 45885</strain>
    </source>
</reference>
<name>A0A561VV15_9ACTN</name>
<feature type="compositionally biased region" description="Pro residues" evidence="1">
    <location>
        <begin position="76"/>
        <end position="85"/>
    </location>
</feature>
<dbReference type="AlphaFoldDB" id="A0A561VV15"/>
<accession>A0A561VV15</accession>
<evidence type="ECO:0000313" key="3">
    <source>
        <dbReference type="Proteomes" id="UP000317685"/>
    </source>
</evidence>
<protein>
    <submittedName>
        <fullName evidence="2">Uncharacterized protein</fullName>
    </submittedName>
</protein>
<evidence type="ECO:0000256" key="1">
    <source>
        <dbReference type="SAM" id="MobiDB-lite"/>
    </source>
</evidence>